<dbReference type="Gene3D" id="3.90.190.10">
    <property type="entry name" value="Protein tyrosine phosphatase superfamily"/>
    <property type="match status" value="1"/>
</dbReference>
<comment type="similarity">
    <text evidence="1">Belongs to the protein-tyrosine phosphatase family.</text>
</comment>
<dbReference type="AlphaFoldDB" id="A0A7X2Z7H4"/>
<dbReference type="Pfam" id="PF13350">
    <property type="entry name" value="Y_phosphatase3"/>
    <property type="match status" value="1"/>
</dbReference>
<comment type="caution">
    <text evidence="3">The sequence shown here is derived from an EMBL/GenBank/DDBJ whole genome shotgun (WGS) entry which is preliminary data.</text>
</comment>
<dbReference type="EMBL" id="WNZX01000002">
    <property type="protein sequence ID" value="MUG69708.1"/>
    <property type="molecule type" value="Genomic_DNA"/>
</dbReference>
<dbReference type="PROSITE" id="PS50056">
    <property type="entry name" value="TYR_PHOSPHATASE_2"/>
    <property type="match status" value="1"/>
</dbReference>
<proteinExistence type="inferred from homology"/>
<dbReference type="Proteomes" id="UP000450917">
    <property type="component" value="Unassembled WGS sequence"/>
</dbReference>
<reference evidence="3 4" key="1">
    <citation type="submission" date="2019-11" db="EMBL/GenBank/DDBJ databases">
        <title>Draft genome sequences of five Paenibacillus species of dairy origin.</title>
        <authorList>
            <person name="Olajide A.M."/>
            <person name="Chen S."/>
            <person name="Lapointe G."/>
        </authorList>
    </citation>
    <scope>NUCLEOTIDE SEQUENCE [LARGE SCALE GENOMIC DNA]</scope>
    <source>
        <strain evidence="3 4">2CS3</strain>
    </source>
</reference>
<evidence type="ECO:0000313" key="3">
    <source>
        <dbReference type="EMBL" id="MUG69708.1"/>
    </source>
</evidence>
<dbReference type="PROSITE" id="PS00383">
    <property type="entry name" value="TYR_PHOSPHATASE_1"/>
    <property type="match status" value="1"/>
</dbReference>
<dbReference type="PANTHER" id="PTHR31126:SF1">
    <property type="entry name" value="TYROSINE SPECIFIC PROTEIN PHOSPHATASES DOMAIN-CONTAINING PROTEIN"/>
    <property type="match status" value="1"/>
</dbReference>
<dbReference type="GO" id="GO:0004721">
    <property type="term" value="F:phosphoprotein phosphatase activity"/>
    <property type="evidence" value="ECO:0007669"/>
    <property type="project" value="InterPro"/>
</dbReference>
<gene>
    <name evidence="3" type="ORF">GNP93_03345</name>
</gene>
<feature type="domain" description="Tyrosine specific protein phosphatases" evidence="2">
    <location>
        <begin position="152"/>
        <end position="209"/>
    </location>
</feature>
<dbReference type="InterPro" id="IPR016130">
    <property type="entry name" value="Tyr_Pase_AS"/>
</dbReference>
<evidence type="ECO:0000256" key="1">
    <source>
        <dbReference type="ARBA" id="ARBA00009580"/>
    </source>
</evidence>
<sequence>MNNTDCRKRNVYNVNGTEERPIVRPFTKLFNFRDIGGLATADGRRMKAGVLFRSDDLSRLTLQDLDKLNQYGLKLICDLRTPDERQKKPDRLPPTEGLRTVHIPIYPFKEGEKLNQAKLIGMLLRKSAKSEFDAFNRAFYQSIAHQSTTQIQEVISLLSERSNMPALIHCTAGRDRTGYLSALIQLLVGVPMSTVLDEYELTNAYFQPRVRPFIRFMRWVTLFQIPPERFEDLLVVKREYLVRVLEEVVQTHGSMDRYVADVCGIDPSCVQRLKQLLLEEEAARSVV</sequence>
<keyword evidence="4" id="KW-1185">Reference proteome</keyword>
<dbReference type="SUPFAM" id="SSF52799">
    <property type="entry name" value="(Phosphotyrosine protein) phosphatases II"/>
    <property type="match status" value="1"/>
</dbReference>
<dbReference type="InterPro" id="IPR000387">
    <property type="entry name" value="Tyr_Pase_dom"/>
</dbReference>
<dbReference type="InterPro" id="IPR029021">
    <property type="entry name" value="Prot-tyrosine_phosphatase-like"/>
</dbReference>
<accession>A0A7X2Z7H4</accession>
<name>A0A7X2Z7H4_9BACL</name>
<organism evidence="3 4">
    <name type="scientific">Paenibacillus validus</name>
    <dbReference type="NCBI Taxonomy" id="44253"/>
    <lineage>
        <taxon>Bacteria</taxon>
        <taxon>Bacillati</taxon>
        <taxon>Bacillota</taxon>
        <taxon>Bacilli</taxon>
        <taxon>Bacillales</taxon>
        <taxon>Paenibacillaceae</taxon>
        <taxon>Paenibacillus</taxon>
    </lineage>
</organism>
<evidence type="ECO:0000259" key="2">
    <source>
        <dbReference type="PROSITE" id="PS50056"/>
    </source>
</evidence>
<evidence type="ECO:0000313" key="4">
    <source>
        <dbReference type="Proteomes" id="UP000450917"/>
    </source>
</evidence>
<dbReference type="PANTHER" id="PTHR31126">
    <property type="entry name" value="TYROSINE-PROTEIN PHOSPHATASE"/>
    <property type="match status" value="1"/>
</dbReference>
<protein>
    <submittedName>
        <fullName evidence="3">Protein-tyrosine-phosphatase</fullName>
    </submittedName>
</protein>
<dbReference type="InterPro" id="IPR026893">
    <property type="entry name" value="Tyr/Ser_Pase_IphP-type"/>
</dbReference>